<name>A0ABX9Y5R8_MICCH</name>
<dbReference type="EMBL" id="QGTA01000153">
    <property type="protein sequence ID" value="RQW94227.1"/>
    <property type="molecule type" value="Genomic_DNA"/>
</dbReference>
<reference evidence="2 3" key="1">
    <citation type="submission" date="2018-05" db="EMBL/GenBank/DDBJ databases">
        <title>Micromonospora from Atacama Desert.</title>
        <authorList>
            <person name="Carro L."/>
            <person name="Goodfellow M."/>
            <person name="Klenk H.-P."/>
        </authorList>
    </citation>
    <scope>NUCLEOTIDE SEQUENCE [LARGE SCALE GENOMIC DNA]</scope>
    <source>
        <strain evidence="2 3">LB41</strain>
    </source>
</reference>
<organism evidence="2 3">
    <name type="scientific">Micromonospora chalcea</name>
    <dbReference type="NCBI Taxonomy" id="1874"/>
    <lineage>
        <taxon>Bacteria</taxon>
        <taxon>Bacillati</taxon>
        <taxon>Actinomycetota</taxon>
        <taxon>Actinomycetes</taxon>
        <taxon>Micromonosporales</taxon>
        <taxon>Micromonosporaceae</taxon>
        <taxon>Micromonospora</taxon>
    </lineage>
</organism>
<comment type="caution">
    <text evidence="2">The sequence shown here is derived from an EMBL/GenBank/DDBJ whole genome shotgun (WGS) entry which is preliminary data.</text>
</comment>
<sequence length="75" mass="8503">MTPVAPAARREFRESYERLRRYFIVALLHRDFLAGRLPDIARARAREAAEQAGRARAAGLGFEHQPDSRAGPNDR</sequence>
<feature type="compositionally biased region" description="Basic and acidic residues" evidence="1">
    <location>
        <begin position="64"/>
        <end position="75"/>
    </location>
</feature>
<proteinExistence type="predicted"/>
<feature type="region of interest" description="Disordered" evidence="1">
    <location>
        <begin position="52"/>
        <end position="75"/>
    </location>
</feature>
<evidence type="ECO:0000313" key="2">
    <source>
        <dbReference type="EMBL" id="RQW94227.1"/>
    </source>
</evidence>
<dbReference type="Proteomes" id="UP000274694">
    <property type="component" value="Unassembled WGS sequence"/>
</dbReference>
<accession>A0ABX9Y5R8</accession>
<protein>
    <submittedName>
        <fullName evidence="2">Uncharacterized protein</fullName>
    </submittedName>
</protein>
<gene>
    <name evidence="2" type="ORF">DLJ60_09965</name>
</gene>
<keyword evidence="3" id="KW-1185">Reference proteome</keyword>
<evidence type="ECO:0000313" key="3">
    <source>
        <dbReference type="Proteomes" id="UP000274694"/>
    </source>
</evidence>
<evidence type="ECO:0000256" key="1">
    <source>
        <dbReference type="SAM" id="MobiDB-lite"/>
    </source>
</evidence>